<evidence type="ECO:0000259" key="2">
    <source>
        <dbReference type="Pfam" id="PF00501"/>
    </source>
</evidence>
<organism evidence="3 4">
    <name type="scientific">Actinopolymorpha rutila</name>
    <dbReference type="NCBI Taxonomy" id="446787"/>
    <lineage>
        <taxon>Bacteria</taxon>
        <taxon>Bacillati</taxon>
        <taxon>Actinomycetota</taxon>
        <taxon>Actinomycetes</taxon>
        <taxon>Propionibacteriales</taxon>
        <taxon>Actinopolymorphaceae</taxon>
        <taxon>Actinopolymorpha</taxon>
    </lineage>
</organism>
<comment type="caution">
    <text evidence="3">The sequence shown here is derived from an EMBL/GenBank/DDBJ whole genome shotgun (WGS) entry which is preliminary data.</text>
</comment>
<dbReference type="PANTHER" id="PTHR43767">
    <property type="entry name" value="LONG-CHAIN-FATTY-ACID--COA LIGASE"/>
    <property type="match status" value="1"/>
</dbReference>
<evidence type="ECO:0000313" key="4">
    <source>
        <dbReference type="Proteomes" id="UP000579605"/>
    </source>
</evidence>
<feature type="transmembrane region" description="Helical" evidence="1">
    <location>
        <begin position="796"/>
        <end position="817"/>
    </location>
</feature>
<dbReference type="GO" id="GO:0016874">
    <property type="term" value="F:ligase activity"/>
    <property type="evidence" value="ECO:0007669"/>
    <property type="project" value="UniProtKB-KW"/>
</dbReference>
<proteinExistence type="predicted"/>
<dbReference type="SUPFAM" id="SSF47336">
    <property type="entry name" value="ACP-like"/>
    <property type="match status" value="1"/>
</dbReference>
<keyword evidence="4" id="KW-1185">Reference proteome</keyword>
<sequence length="882" mass="95301">MTASAVPLAPSPTLPWVSRLAGHGTRPALHTSGATEGTAEGTVTYADLARRVDDLAERLDGPRRLVQVEGRSTVDTVAGYLAAQAAGHVVLLVAPGDPAARLREAYRPDVVLDPAGGVEIVRQRSAHELHPDLALLLSTSGSTGSAKLVRLSADNLAANAAQITSALAVRPDDCAALTLPITYCYGLSVLHTHLAVGASLLLTDLSVVDDCFWQLFRAAGATTFPGVPHTFELLERSGFADRDLPGLRYVTQAGGRMEPERVRRFAQLGRERGWDLFVMYGQSEATARMTCLPPDLAAEHPDTVGLPVPGATVGVVDGEIVFRGPNVMLGYAEEPADLARGRTVDELRTGDLGELTGEGLVRVLGRRARFVKVLGHRIDLDALESRLRSEGHDVRTTGRDGLVVVACDVAAAPARESLRRTAIRASGVPRESLRVVLVGDQPLLASGKPDYPALLALACPAPAGEASALSEGTDGRAVANLYGRLLQRDVGDEATFVSLGGDSLSYVEVSIRLEELLGHLPPNWHVTPVRDLELLRPADRGRRRGPAGLAARTTWRTRWRTTRRTTWRTMETSVWLRALAIVLIVGTHADVFSLQGTANALLVIAGYQVARFQLADPGRRARARRVVGAAVRIAVPSLVVIVGAHLLGGYYETRNLFLANWIFGEQHLGPPWRFWFVEAMIVALVVVAAVNASSRVADLDRRHPFGLPLALTVAAFVLFRLPILPLPIPRMQGSAPVVLYLFLLGWALARVATPAQKRLMTVLVIAMIGTFSFNPARDGLTIAFVLLMLWRPVTRVPAVLVPIVQVLAAASLYIYVIHWQALELLWGHPAAAFAGSLALGLAYWWVWTRLVAAAWGGIEQRSSSLMSPRVPRRWSRAHRPAN</sequence>
<dbReference type="EMBL" id="JACBZH010000001">
    <property type="protein sequence ID" value="NYH91319.1"/>
    <property type="molecule type" value="Genomic_DNA"/>
</dbReference>
<dbReference type="InterPro" id="IPR036736">
    <property type="entry name" value="ACP-like_sf"/>
</dbReference>
<dbReference type="PANTHER" id="PTHR43767:SF1">
    <property type="entry name" value="NONRIBOSOMAL PEPTIDE SYNTHASE PES1 (EUROFUNG)-RELATED"/>
    <property type="match status" value="1"/>
</dbReference>
<feature type="transmembrane region" description="Helical" evidence="1">
    <location>
        <begin position="705"/>
        <end position="723"/>
    </location>
</feature>
<keyword evidence="1" id="KW-1133">Transmembrane helix</keyword>
<accession>A0A852ZPB6</accession>
<keyword evidence="3" id="KW-0436">Ligase</keyword>
<keyword evidence="1" id="KW-0812">Transmembrane</keyword>
<dbReference type="InterPro" id="IPR000873">
    <property type="entry name" value="AMP-dep_synth/lig_dom"/>
</dbReference>
<feature type="transmembrane region" description="Helical" evidence="1">
    <location>
        <begin position="574"/>
        <end position="605"/>
    </location>
</feature>
<feature type="domain" description="AMP-dependent synthetase/ligase" evidence="2">
    <location>
        <begin position="127"/>
        <end position="331"/>
    </location>
</feature>
<gene>
    <name evidence="3" type="ORF">F4554_003957</name>
</gene>
<feature type="transmembrane region" description="Helical" evidence="1">
    <location>
        <begin position="735"/>
        <end position="752"/>
    </location>
</feature>
<dbReference type="InterPro" id="IPR042099">
    <property type="entry name" value="ANL_N_sf"/>
</dbReference>
<evidence type="ECO:0000313" key="3">
    <source>
        <dbReference type="EMBL" id="NYH91319.1"/>
    </source>
</evidence>
<reference evidence="3 4" key="1">
    <citation type="submission" date="2020-07" db="EMBL/GenBank/DDBJ databases">
        <title>Sequencing the genomes of 1000 actinobacteria strains.</title>
        <authorList>
            <person name="Klenk H.-P."/>
        </authorList>
    </citation>
    <scope>NUCLEOTIDE SEQUENCE [LARGE SCALE GENOMIC DNA]</scope>
    <source>
        <strain evidence="3 4">DSM 18448</strain>
    </source>
</reference>
<name>A0A852ZPB6_9ACTN</name>
<evidence type="ECO:0000256" key="1">
    <source>
        <dbReference type="SAM" id="Phobius"/>
    </source>
</evidence>
<dbReference type="InterPro" id="IPR050237">
    <property type="entry name" value="ATP-dep_AMP-bd_enzyme"/>
</dbReference>
<dbReference type="SUPFAM" id="SSF56801">
    <property type="entry name" value="Acetyl-CoA synthetase-like"/>
    <property type="match status" value="1"/>
</dbReference>
<feature type="transmembrane region" description="Helical" evidence="1">
    <location>
        <begin position="759"/>
        <end position="776"/>
    </location>
</feature>
<feature type="transmembrane region" description="Helical" evidence="1">
    <location>
        <begin position="626"/>
        <end position="651"/>
    </location>
</feature>
<dbReference type="Pfam" id="PF00501">
    <property type="entry name" value="AMP-binding"/>
    <property type="match status" value="1"/>
</dbReference>
<dbReference type="AlphaFoldDB" id="A0A852ZPB6"/>
<protein>
    <submittedName>
        <fullName evidence="3">Acyl-CoA synthetase (AMP-forming)/AMP-acid ligase II</fullName>
    </submittedName>
</protein>
<feature type="transmembrane region" description="Helical" evidence="1">
    <location>
        <begin position="824"/>
        <end position="846"/>
    </location>
</feature>
<feature type="transmembrane region" description="Helical" evidence="1">
    <location>
        <begin position="671"/>
        <end position="693"/>
    </location>
</feature>
<dbReference type="RefSeq" id="WP_179788914.1">
    <property type="nucleotide sequence ID" value="NZ_BAAARR010000023.1"/>
</dbReference>
<keyword evidence="1" id="KW-0472">Membrane</keyword>
<dbReference type="Proteomes" id="UP000579605">
    <property type="component" value="Unassembled WGS sequence"/>
</dbReference>
<dbReference type="Gene3D" id="3.40.50.12780">
    <property type="entry name" value="N-terminal domain of ligase-like"/>
    <property type="match status" value="1"/>
</dbReference>